<dbReference type="EMBL" id="CAJOBB010001207">
    <property type="protein sequence ID" value="CAF3824752.1"/>
    <property type="molecule type" value="Genomic_DNA"/>
</dbReference>
<dbReference type="Gene3D" id="3.40.630.30">
    <property type="match status" value="1"/>
</dbReference>
<dbReference type="SUPFAM" id="SSF55729">
    <property type="entry name" value="Acyl-CoA N-acyltransferases (Nat)"/>
    <property type="match status" value="1"/>
</dbReference>
<evidence type="ECO:0000313" key="5">
    <source>
        <dbReference type="Proteomes" id="UP000663868"/>
    </source>
</evidence>
<feature type="domain" description="N-acetyltransferase" evidence="3">
    <location>
        <begin position="1"/>
        <end position="94"/>
    </location>
</feature>
<dbReference type="PANTHER" id="PTHR13947:SF37">
    <property type="entry name" value="LD18367P"/>
    <property type="match status" value="1"/>
</dbReference>
<protein>
    <recommendedName>
        <fullName evidence="3">N-acetyltransferase domain-containing protein</fullName>
    </recommendedName>
</protein>
<comment type="caution">
    <text evidence="4">The sequence shown here is derived from an EMBL/GenBank/DDBJ whole genome shotgun (WGS) entry which is preliminary data.</text>
</comment>
<sequence>MDDSLRFYEDIHPDNICELRRMAVLSEYQNQHIGRKLLQTFIDFARKQDYKAIHLTTGIVMKQACNFDERCGFKRGQIFRYTIDINELISKDKTSIAVDGKKTDKMTKFFGTPVVFNTLNDSTDDDWEQINQPKMILQMKSKYFYVQNIWMNLDVVPVNPNAINIPQVPVGWFSKEFDSTYPQRLKGIITSNEFQESIQNINRKLSSKKPLIILLISVLIEIVSIALFVVGAVLSERIGSTISRILIYGGIGINILAIICFFIVISFAQSRRPILINPEGPDVPTDQNISSEFNQTAPQLPSSFNQQNSIPQPTVYSIQTDERFCPQCRTPRHNLTEKHCSFCHRVF</sequence>
<dbReference type="Pfam" id="PF00583">
    <property type="entry name" value="Acetyltransf_1"/>
    <property type="match status" value="1"/>
</dbReference>
<dbReference type="Proteomes" id="UP000663868">
    <property type="component" value="Unassembled WGS sequence"/>
</dbReference>
<dbReference type="CDD" id="cd04301">
    <property type="entry name" value="NAT_SF"/>
    <property type="match status" value="1"/>
</dbReference>
<evidence type="ECO:0000256" key="2">
    <source>
        <dbReference type="SAM" id="Phobius"/>
    </source>
</evidence>
<evidence type="ECO:0000256" key="1">
    <source>
        <dbReference type="ARBA" id="ARBA00022679"/>
    </source>
</evidence>
<evidence type="ECO:0000313" key="4">
    <source>
        <dbReference type="EMBL" id="CAF3824752.1"/>
    </source>
</evidence>
<dbReference type="GO" id="GO:0008080">
    <property type="term" value="F:N-acetyltransferase activity"/>
    <property type="evidence" value="ECO:0007669"/>
    <property type="project" value="InterPro"/>
</dbReference>
<gene>
    <name evidence="4" type="ORF">KXQ929_LOCUS18472</name>
</gene>
<keyword evidence="2" id="KW-1133">Transmembrane helix</keyword>
<dbReference type="InterPro" id="IPR000182">
    <property type="entry name" value="GNAT_dom"/>
</dbReference>
<keyword evidence="2" id="KW-0472">Membrane</keyword>
<name>A0A819CZN2_9BILA</name>
<feature type="transmembrane region" description="Helical" evidence="2">
    <location>
        <begin position="245"/>
        <end position="268"/>
    </location>
</feature>
<keyword evidence="1" id="KW-0808">Transferase</keyword>
<dbReference type="PROSITE" id="PS51186">
    <property type="entry name" value="GNAT"/>
    <property type="match status" value="1"/>
</dbReference>
<reference evidence="4" key="1">
    <citation type="submission" date="2021-02" db="EMBL/GenBank/DDBJ databases">
        <authorList>
            <person name="Nowell W R."/>
        </authorList>
    </citation>
    <scope>NUCLEOTIDE SEQUENCE</scope>
</reference>
<dbReference type="InterPro" id="IPR050769">
    <property type="entry name" value="NAT_camello-type"/>
</dbReference>
<feature type="transmembrane region" description="Helical" evidence="2">
    <location>
        <begin position="211"/>
        <end position="233"/>
    </location>
</feature>
<proteinExistence type="predicted"/>
<dbReference type="AlphaFoldDB" id="A0A819CZN2"/>
<accession>A0A819CZN2</accession>
<evidence type="ECO:0000259" key="3">
    <source>
        <dbReference type="PROSITE" id="PS51186"/>
    </source>
</evidence>
<dbReference type="PANTHER" id="PTHR13947">
    <property type="entry name" value="GNAT FAMILY N-ACETYLTRANSFERASE"/>
    <property type="match status" value="1"/>
</dbReference>
<organism evidence="4 5">
    <name type="scientific">Adineta steineri</name>
    <dbReference type="NCBI Taxonomy" id="433720"/>
    <lineage>
        <taxon>Eukaryota</taxon>
        <taxon>Metazoa</taxon>
        <taxon>Spiralia</taxon>
        <taxon>Gnathifera</taxon>
        <taxon>Rotifera</taxon>
        <taxon>Eurotatoria</taxon>
        <taxon>Bdelloidea</taxon>
        <taxon>Adinetida</taxon>
        <taxon>Adinetidae</taxon>
        <taxon>Adineta</taxon>
    </lineage>
</organism>
<keyword evidence="2" id="KW-0812">Transmembrane</keyword>
<dbReference type="InterPro" id="IPR016181">
    <property type="entry name" value="Acyl_CoA_acyltransferase"/>
</dbReference>